<name>A0A1W1VEL2_DESTI</name>
<protein>
    <submittedName>
        <fullName evidence="8">Serine protease AprX</fullName>
    </submittedName>
</protein>
<feature type="domain" description="Peptidase S8/S53" evidence="7">
    <location>
        <begin position="128"/>
        <end position="403"/>
    </location>
</feature>
<dbReference type="OrthoDB" id="9798386at2"/>
<feature type="active site" description="Charge relay system" evidence="5 6">
    <location>
        <position position="356"/>
    </location>
</feature>
<proteinExistence type="inferred from homology"/>
<keyword evidence="3 6" id="KW-0378">Hydrolase</keyword>
<keyword evidence="2 6" id="KW-0645">Protease</keyword>
<dbReference type="PROSITE" id="PS51892">
    <property type="entry name" value="SUBTILASE"/>
    <property type="match status" value="1"/>
</dbReference>
<dbReference type="InterPro" id="IPR023827">
    <property type="entry name" value="Peptidase_S8_Asp-AS"/>
</dbReference>
<keyword evidence="9" id="KW-1185">Reference proteome</keyword>
<dbReference type="InterPro" id="IPR022398">
    <property type="entry name" value="Peptidase_S8_His-AS"/>
</dbReference>
<gene>
    <name evidence="8" type="ORF">SAMN00017405_2220</name>
</gene>
<dbReference type="InterPro" id="IPR050131">
    <property type="entry name" value="Peptidase_S8_subtilisin-like"/>
</dbReference>
<dbReference type="EMBL" id="FWWT01000019">
    <property type="protein sequence ID" value="SMB91653.1"/>
    <property type="molecule type" value="Genomic_DNA"/>
</dbReference>
<evidence type="ECO:0000256" key="5">
    <source>
        <dbReference type="PIRSR" id="PIRSR615500-1"/>
    </source>
</evidence>
<accession>A0A1W1VEL2</accession>
<evidence type="ECO:0000256" key="1">
    <source>
        <dbReference type="ARBA" id="ARBA00011073"/>
    </source>
</evidence>
<dbReference type="CDD" id="cd07487">
    <property type="entry name" value="Peptidases_S8_1"/>
    <property type="match status" value="1"/>
</dbReference>
<comment type="similarity">
    <text evidence="1 6">Belongs to the peptidase S8 family.</text>
</comment>
<feature type="active site" description="Charge relay system" evidence="5 6">
    <location>
        <position position="137"/>
    </location>
</feature>
<dbReference type="InterPro" id="IPR000209">
    <property type="entry name" value="Peptidase_S8/S53_dom"/>
</dbReference>
<evidence type="ECO:0000313" key="9">
    <source>
        <dbReference type="Proteomes" id="UP000192731"/>
    </source>
</evidence>
<dbReference type="GO" id="GO:0004252">
    <property type="term" value="F:serine-type endopeptidase activity"/>
    <property type="evidence" value="ECO:0007669"/>
    <property type="project" value="UniProtKB-UniRule"/>
</dbReference>
<dbReference type="InterPro" id="IPR036852">
    <property type="entry name" value="Peptidase_S8/S53_dom_sf"/>
</dbReference>
<evidence type="ECO:0000256" key="3">
    <source>
        <dbReference type="ARBA" id="ARBA00022801"/>
    </source>
</evidence>
<dbReference type="STRING" id="656914.SAMN00017405_2220"/>
<dbReference type="Proteomes" id="UP000192731">
    <property type="component" value="Unassembled WGS sequence"/>
</dbReference>
<feature type="active site" description="Charge relay system" evidence="5 6">
    <location>
        <position position="169"/>
    </location>
</feature>
<evidence type="ECO:0000313" key="8">
    <source>
        <dbReference type="EMBL" id="SMB91653.1"/>
    </source>
</evidence>
<dbReference type="InterPro" id="IPR015500">
    <property type="entry name" value="Peptidase_S8_subtilisin-rel"/>
</dbReference>
<dbReference type="PANTHER" id="PTHR43806">
    <property type="entry name" value="PEPTIDASE S8"/>
    <property type="match status" value="1"/>
</dbReference>
<keyword evidence="4 6" id="KW-0720">Serine protease</keyword>
<sequence>MRFSNNDWFETYSHKLCPTLKSNFSNIDQPFFRLGFHKNKIPVIVEFESQRNKELAIREIAKTAKCVIDSEIPLINFFTTTVNTKNLELLMKNPLVKNVWHDGKVRALLDIASPSINSSKLWRKNITGKGVGVAVLDTGIYNHPDLEDRIIAFKDFVRRKKYPYDDNGHGTHVAGNVAASGKHSSFRYTAPAPEANIIGVKVLDKDGSGNISTIVRALEWCIRYKERLNIRVINLSLGTAASQTYEKDPLCLAAEKAWKSGIVVCAAAGNSGPDPKTIDSPGIHPSIITVGALDTKQTVKTRDDDVASFSSRGPTIDGLTKPDILAPGVKITSLLSKGVSKGTKVDDYYTTLSGTSMASGVCSGVVAQILQIDSSLTPDQVKTILINSARGVNNLDANLQGSGLIDTQAAIRNLKNNQ</sequence>
<dbReference type="Gene3D" id="3.40.50.200">
    <property type="entry name" value="Peptidase S8/S53 domain"/>
    <property type="match status" value="1"/>
</dbReference>
<evidence type="ECO:0000256" key="4">
    <source>
        <dbReference type="ARBA" id="ARBA00022825"/>
    </source>
</evidence>
<dbReference type="GO" id="GO:0006508">
    <property type="term" value="P:proteolysis"/>
    <property type="evidence" value="ECO:0007669"/>
    <property type="project" value="UniProtKB-KW"/>
</dbReference>
<dbReference type="AlphaFoldDB" id="A0A1W1VEL2"/>
<dbReference type="RefSeq" id="WP_084053399.1">
    <property type="nucleotide sequence ID" value="NZ_FWWT01000019.1"/>
</dbReference>
<dbReference type="PROSITE" id="PS00137">
    <property type="entry name" value="SUBTILASE_HIS"/>
    <property type="match status" value="1"/>
</dbReference>
<evidence type="ECO:0000259" key="7">
    <source>
        <dbReference type="Pfam" id="PF00082"/>
    </source>
</evidence>
<evidence type="ECO:0000256" key="6">
    <source>
        <dbReference type="PROSITE-ProRule" id="PRU01240"/>
    </source>
</evidence>
<dbReference type="PANTHER" id="PTHR43806:SF65">
    <property type="entry name" value="SERINE PROTEASE APRX"/>
    <property type="match status" value="1"/>
</dbReference>
<organism evidence="8 9">
    <name type="scientific">Desulfonispora thiosulfatigenes DSM 11270</name>
    <dbReference type="NCBI Taxonomy" id="656914"/>
    <lineage>
        <taxon>Bacteria</taxon>
        <taxon>Bacillati</taxon>
        <taxon>Bacillota</taxon>
        <taxon>Clostridia</taxon>
        <taxon>Eubacteriales</taxon>
        <taxon>Peptococcaceae</taxon>
        <taxon>Desulfonispora</taxon>
    </lineage>
</organism>
<reference evidence="8 9" key="1">
    <citation type="submission" date="2017-04" db="EMBL/GenBank/DDBJ databases">
        <authorList>
            <person name="Afonso C.L."/>
            <person name="Miller P.J."/>
            <person name="Scott M.A."/>
            <person name="Spackman E."/>
            <person name="Goraichik I."/>
            <person name="Dimitrov K.M."/>
            <person name="Suarez D.L."/>
            <person name="Swayne D.E."/>
        </authorList>
    </citation>
    <scope>NUCLEOTIDE SEQUENCE [LARGE SCALE GENOMIC DNA]</scope>
    <source>
        <strain evidence="8 9">DSM 11270</strain>
    </source>
</reference>
<dbReference type="PRINTS" id="PR00723">
    <property type="entry name" value="SUBTILISIN"/>
</dbReference>
<dbReference type="Pfam" id="PF00082">
    <property type="entry name" value="Peptidase_S8"/>
    <property type="match status" value="1"/>
</dbReference>
<evidence type="ECO:0000256" key="2">
    <source>
        <dbReference type="ARBA" id="ARBA00022670"/>
    </source>
</evidence>
<dbReference type="PROSITE" id="PS00136">
    <property type="entry name" value="SUBTILASE_ASP"/>
    <property type="match status" value="1"/>
</dbReference>
<dbReference type="SUPFAM" id="SSF52743">
    <property type="entry name" value="Subtilisin-like"/>
    <property type="match status" value="1"/>
</dbReference>